<evidence type="ECO:0000313" key="8">
    <source>
        <dbReference type="Proteomes" id="UP000281647"/>
    </source>
</evidence>
<reference evidence="7 8" key="1">
    <citation type="submission" date="2018-11" db="EMBL/GenBank/DDBJ databases">
        <title>Pseudaminobacter arsenicus sp. nov., an arsenic-resistant bacterium isolated from arsenic-rich aquifers.</title>
        <authorList>
            <person name="Mu Y."/>
        </authorList>
    </citation>
    <scope>NUCLEOTIDE SEQUENCE [LARGE SCALE GENOMIC DNA]</scope>
    <source>
        <strain evidence="7 8">CB3</strain>
    </source>
</reference>
<evidence type="ECO:0000256" key="2">
    <source>
        <dbReference type="ARBA" id="ARBA00022630"/>
    </source>
</evidence>
<protein>
    <submittedName>
        <fullName evidence="7">NADH:flavin oxidoreductase/NADH oxidase</fullName>
    </submittedName>
</protein>
<accession>A0A432VBI2</accession>
<gene>
    <name evidence="7" type="ORF">EET67_01080</name>
</gene>
<evidence type="ECO:0000256" key="4">
    <source>
        <dbReference type="ARBA" id="ARBA00022857"/>
    </source>
</evidence>
<dbReference type="Gene3D" id="3.20.20.70">
    <property type="entry name" value="Aldolase class I"/>
    <property type="match status" value="1"/>
</dbReference>
<feature type="domain" description="NADH:flavin oxidoreductase/NADH oxidase N-terminal" evidence="6">
    <location>
        <begin position="4"/>
        <end position="333"/>
    </location>
</feature>
<keyword evidence="2" id="KW-0285">Flavoprotein</keyword>
<evidence type="ECO:0000256" key="5">
    <source>
        <dbReference type="ARBA" id="ARBA00023002"/>
    </source>
</evidence>
<dbReference type="EMBL" id="RKST01000001">
    <property type="protein sequence ID" value="RUM99527.1"/>
    <property type="molecule type" value="Genomic_DNA"/>
</dbReference>
<dbReference type="OrthoDB" id="9804454at2"/>
<evidence type="ECO:0000259" key="6">
    <source>
        <dbReference type="Pfam" id="PF00724"/>
    </source>
</evidence>
<evidence type="ECO:0000256" key="1">
    <source>
        <dbReference type="ARBA" id="ARBA00001917"/>
    </source>
</evidence>
<comment type="cofactor">
    <cofactor evidence="1">
        <name>FMN</name>
        <dbReference type="ChEBI" id="CHEBI:58210"/>
    </cofactor>
</comment>
<dbReference type="RefSeq" id="WP_128625767.1">
    <property type="nucleotide sequence ID" value="NZ_RKST01000001.1"/>
</dbReference>
<proteinExistence type="predicted"/>
<dbReference type="Pfam" id="PF00724">
    <property type="entry name" value="Oxidored_FMN"/>
    <property type="match status" value="1"/>
</dbReference>
<dbReference type="InterPro" id="IPR001155">
    <property type="entry name" value="OxRdtase_FMN_N"/>
</dbReference>
<dbReference type="SUPFAM" id="SSF51395">
    <property type="entry name" value="FMN-linked oxidoreductases"/>
    <property type="match status" value="1"/>
</dbReference>
<dbReference type="GO" id="GO:0003959">
    <property type="term" value="F:NADPH dehydrogenase activity"/>
    <property type="evidence" value="ECO:0007669"/>
    <property type="project" value="InterPro"/>
</dbReference>
<keyword evidence="4" id="KW-0521">NADP</keyword>
<evidence type="ECO:0000313" key="7">
    <source>
        <dbReference type="EMBL" id="RUM99527.1"/>
    </source>
</evidence>
<name>A0A432VBI2_9HYPH</name>
<dbReference type="CDD" id="cd02932">
    <property type="entry name" value="OYE_YqiM_FMN"/>
    <property type="match status" value="1"/>
</dbReference>
<dbReference type="GO" id="GO:0010181">
    <property type="term" value="F:FMN binding"/>
    <property type="evidence" value="ECO:0007669"/>
    <property type="project" value="InterPro"/>
</dbReference>
<organism evidence="7 8">
    <name type="scientific">Borborobacter arsenicus</name>
    <dbReference type="NCBI Taxonomy" id="1851146"/>
    <lineage>
        <taxon>Bacteria</taxon>
        <taxon>Pseudomonadati</taxon>
        <taxon>Pseudomonadota</taxon>
        <taxon>Alphaproteobacteria</taxon>
        <taxon>Hyphomicrobiales</taxon>
        <taxon>Phyllobacteriaceae</taxon>
        <taxon>Borborobacter</taxon>
    </lineage>
</organism>
<dbReference type="InterPro" id="IPR044152">
    <property type="entry name" value="YqjM-like"/>
</dbReference>
<dbReference type="Proteomes" id="UP000281647">
    <property type="component" value="Unassembled WGS sequence"/>
</dbReference>
<sequence length="376" mass="39947">MTSKLFSPIRLAGLELPNRIAVSPMCQYSADDGSASSWHLAHLGTLSGSGAGALVVEATAVERIGRITHGCLGLYSDENEAALAKVIAHCRAHGSAKLGIQLSHAGRKASSQKAWEGGKALGAAESPWATVSPSALAFADGWHTPSAMQVEDLDRVRMAHADAALRAQRIGFDLLEIHAAHGYLLHQFLSATSNRRTDEYGGSLENRMRYPLEVIRAARAVWPKERPLGVRITGRDWLEGGIDLDEAIAFAKALKSEGVDYVCVTSGGLAATAIPQIGPGYQAHLADAVKLGADIPTRAVGLIATPQQAEAVIAEGTADMVALGRAFLDNPHWGWLAARTLGADVERPLQYQRATPKFWPGAAYAEILEKSLVAAE</sequence>
<evidence type="ECO:0000256" key="3">
    <source>
        <dbReference type="ARBA" id="ARBA00022643"/>
    </source>
</evidence>
<keyword evidence="8" id="KW-1185">Reference proteome</keyword>
<keyword evidence="5" id="KW-0560">Oxidoreductase</keyword>
<dbReference type="PANTHER" id="PTHR43303:SF4">
    <property type="entry name" value="NADPH DEHYDROGENASE C23G7.10C-RELATED"/>
    <property type="match status" value="1"/>
</dbReference>
<dbReference type="PANTHER" id="PTHR43303">
    <property type="entry name" value="NADPH DEHYDROGENASE C23G7.10C-RELATED"/>
    <property type="match status" value="1"/>
</dbReference>
<dbReference type="GO" id="GO:0050661">
    <property type="term" value="F:NADP binding"/>
    <property type="evidence" value="ECO:0007669"/>
    <property type="project" value="InterPro"/>
</dbReference>
<keyword evidence="3" id="KW-0288">FMN</keyword>
<dbReference type="InterPro" id="IPR013785">
    <property type="entry name" value="Aldolase_TIM"/>
</dbReference>
<dbReference type="AlphaFoldDB" id="A0A432VBI2"/>
<comment type="caution">
    <text evidence="7">The sequence shown here is derived from an EMBL/GenBank/DDBJ whole genome shotgun (WGS) entry which is preliminary data.</text>
</comment>